<evidence type="ECO:0000259" key="1">
    <source>
        <dbReference type="Pfam" id="PF13827"/>
    </source>
</evidence>
<sequence length="280" mass="30310">MAFSAQSHADAGGCPARYNAVVDANSGWITCVPKDQDNGNGEESAYGPSVSDLFMAVVGHADTPQLWVSSGYLNIQDAERTAMDACKSAMDLPNSCTLLVRAHNSQYIGTVRNGRGVPYVSSDNSIENATAAAMRACKKESDSCQEGAMLYNTLAQTDRFPSIPVKEYLAVTVAWPALGSKIKPSENKKTWLASGRPVSENVEAALSRCRKESGTTCVVGRHSGGGMLGRLQANDGYDYWVDAWDRVWLERNVDKLCPDGKQCKLIEVFDSNQIADQVIQ</sequence>
<dbReference type="InterPro" id="IPR025240">
    <property type="entry name" value="DUF4189"/>
</dbReference>
<reference evidence="2" key="1">
    <citation type="submission" date="2022-11" db="EMBL/GenBank/DDBJ databases">
        <title>Methylomonas rapida sp. nov., Carotenoid-Producing Obligate Methanotrophs with High Growth Characteristics and Biotechnological Potential.</title>
        <authorList>
            <person name="Tikhonova E.N."/>
            <person name="Suleimanov R.Z."/>
            <person name="Miroshnikov K."/>
            <person name="Oshkin I.Y."/>
            <person name="Belova S.E."/>
            <person name="Danilova O.V."/>
            <person name="Ashikhmin A."/>
            <person name="Konopkin A."/>
            <person name="But S.Y."/>
            <person name="Khmelenina V.N."/>
            <person name="Kuznetsov N."/>
            <person name="Pimenov N.V."/>
            <person name="Dedysh S.N."/>
        </authorList>
    </citation>
    <scope>NUCLEOTIDE SEQUENCE</scope>
    <source>
        <strain evidence="2">MP1</strain>
    </source>
</reference>
<evidence type="ECO:0000313" key="3">
    <source>
        <dbReference type="Proteomes" id="UP001162780"/>
    </source>
</evidence>
<gene>
    <name evidence="2" type="ORF">NM686_006985</name>
</gene>
<feature type="domain" description="DUF4189" evidence="1">
    <location>
        <begin position="56"/>
        <end position="145"/>
    </location>
</feature>
<accession>A0ABY7GP16</accession>
<dbReference type="Proteomes" id="UP001162780">
    <property type="component" value="Chromosome"/>
</dbReference>
<evidence type="ECO:0000313" key="2">
    <source>
        <dbReference type="EMBL" id="WAR46257.1"/>
    </source>
</evidence>
<dbReference type="EMBL" id="CP113517">
    <property type="protein sequence ID" value="WAR46257.1"/>
    <property type="molecule type" value="Genomic_DNA"/>
</dbReference>
<proteinExistence type="predicted"/>
<name>A0ABY7GP16_9GAMM</name>
<keyword evidence="3" id="KW-1185">Reference proteome</keyword>
<organism evidence="2 3">
    <name type="scientific">Methylomonas rapida</name>
    <dbReference type="NCBI Taxonomy" id="2963939"/>
    <lineage>
        <taxon>Bacteria</taxon>
        <taxon>Pseudomonadati</taxon>
        <taxon>Pseudomonadota</taxon>
        <taxon>Gammaproteobacteria</taxon>
        <taxon>Methylococcales</taxon>
        <taxon>Methylococcaceae</taxon>
        <taxon>Methylomonas</taxon>
    </lineage>
</organism>
<protein>
    <submittedName>
        <fullName evidence="2">DUF4189 domain-containing protein</fullName>
    </submittedName>
</protein>
<dbReference type="RefSeq" id="WP_255187163.1">
    <property type="nucleotide sequence ID" value="NZ_CP113517.1"/>
</dbReference>
<dbReference type="Pfam" id="PF13827">
    <property type="entry name" value="DUF4189"/>
    <property type="match status" value="1"/>
</dbReference>